<sequence>MGSGASRPLIRIQRVMPDGLDLFLSLLPCQAFHPSTAMMMLRSHCVSLEPALDPSPITTTHDTELGVAAESRECKGDHPTEYSVQVHSHIRISVPWNASVLACLVMIHPWARLIP</sequence>
<accession>A0AAN6UR54</accession>
<evidence type="ECO:0000313" key="2">
    <source>
        <dbReference type="Proteomes" id="UP001304895"/>
    </source>
</evidence>
<dbReference type="Proteomes" id="UP001304895">
    <property type="component" value="Unassembled WGS sequence"/>
</dbReference>
<reference evidence="1" key="1">
    <citation type="journal article" date="2023" name="Mol. Phylogenet. Evol.">
        <title>Genome-scale phylogeny and comparative genomics of the fungal order Sordariales.</title>
        <authorList>
            <person name="Hensen N."/>
            <person name="Bonometti L."/>
            <person name="Westerberg I."/>
            <person name="Brannstrom I.O."/>
            <person name="Guillou S."/>
            <person name="Cros-Aarteil S."/>
            <person name="Calhoun S."/>
            <person name="Haridas S."/>
            <person name="Kuo A."/>
            <person name="Mondo S."/>
            <person name="Pangilinan J."/>
            <person name="Riley R."/>
            <person name="LaButti K."/>
            <person name="Andreopoulos B."/>
            <person name="Lipzen A."/>
            <person name="Chen C."/>
            <person name="Yan M."/>
            <person name="Daum C."/>
            <person name="Ng V."/>
            <person name="Clum A."/>
            <person name="Steindorff A."/>
            <person name="Ohm R.A."/>
            <person name="Martin F."/>
            <person name="Silar P."/>
            <person name="Natvig D.O."/>
            <person name="Lalanne C."/>
            <person name="Gautier V."/>
            <person name="Ament-Velasquez S.L."/>
            <person name="Kruys A."/>
            <person name="Hutchinson M.I."/>
            <person name="Powell A.J."/>
            <person name="Barry K."/>
            <person name="Miller A.N."/>
            <person name="Grigoriev I.V."/>
            <person name="Debuchy R."/>
            <person name="Gladieux P."/>
            <person name="Hiltunen Thoren M."/>
            <person name="Johannesson H."/>
        </authorList>
    </citation>
    <scope>NUCLEOTIDE SEQUENCE</scope>
    <source>
        <strain evidence="1">CBS 123565</strain>
    </source>
</reference>
<organism evidence="1 2">
    <name type="scientific">Trichocladium antarcticum</name>
    <dbReference type="NCBI Taxonomy" id="1450529"/>
    <lineage>
        <taxon>Eukaryota</taxon>
        <taxon>Fungi</taxon>
        <taxon>Dikarya</taxon>
        <taxon>Ascomycota</taxon>
        <taxon>Pezizomycotina</taxon>
        <taxon>Sordariomycetes</taxon>
        <taxon>Sordariomycetidae</taxon>
        <taxon>Sordariales</taxon>
        <taxon>Chaetomiaceae</taxon>
        <taxon>Trichocladium</taxon>
    </lineage>
</organism>
<protein>
    <submittedName>
        <fullName evidence="1">Uncharacterized protein</fullName>
    </submittedName>
</protein>
<gene>
    <name evidence="1" type="ORF">BT67DRAFT_108974</name>
</gene>
<keyword evidence="2" id="KW-1185">Reference proteome</keyword>
<dbReference type="EMBL" id="MU853402">
    <property type="protein sequence ID" value="KAK4137429.1"/>
    <property type="molecule type" value="Genomic_DNA"/>
</dbReference>
<evidence type="ECO:0000313" key="1">
    <source>
        <dbReference type="EMBL" id="KAK4137429.1"/>
    </source>
</evidence>
<reference evidence="1" key="2">
    <citation type="submission" date="2023-05" db="EMBL/GenBank/DDBJ databases">
        <authorList>
            <consortium name="Lawrence Berkeley National Laboratory"/>
            <person name="Steindorff A."/>
            <person name="Hensen N."/>
            <person name="Bonometti L."/>
            <person name="Westerberg I."/>
            <person name="Brannstrom I.O."/>
            <person name="Guillou S."/>
            <person name="Cros-Aarteil S."/>
            <person name="Calhoun S."/>
            <person name="Haridas S."/>
            <person name="Kuo A."/>
            <person name="Mondo S."/>
            <person name="Pangilinan J."/>
            <person name="Riley R."/>
            <person name="Labutti K."/>
            <person name="Andreopoulos B."/>
            <person name="Lipzen A."/>
            <person name="Chen C."/>
            <person name="Yanf M."/>
            <person name="Daum C."/>
            <person name="Ng V."/>
            <person name="Clum A."/>
            <person name="Ohm R."/>
            <person name="Martin F."/>
            <person name="Silar P."/>
            <person name="Natvig D."/>
            <person name="Lalanne C."/>
            <person name="Gautier V."/>
            <person name="Ament-Velasquez S.L."/>
            <person name="Kruys A."/>
            <person name="Hutchinson M.I."/>
            <person name="Powell A.J."/>
            <person name="Barry K."/>
            <person name="Miller A.N."/>
            <person name="Grigoriev I.V."/>
            <person name="Debuchy R."/>
            <person name="Gladieux P."/>
            <person name="Thoren M.H."/>
            <person name="Johannesson H."/>
        </authorList>
    </citation>
    <scope>NUCLEOTIDE SEQUENCE</scope>
    <source>
        <strain evidence="1">CBS 123565</strain>
    </source>
</reference>
<dbReference type="AlphaFoldDB" id="A0AAN6UR54"/>
<comment type="caution">
    <text evidence="1">The sequence shown here is derived from an EMBL/GenBank/DDBJ whole genome shotgun (WGS) entry which is preliminary data.</text>
</comment>
<proteinExistence type="predicted"/>
<name>A0AAN6UR54_9PEZI</name>